<evidence type="ECO:0000313" key="10">
    <source>
        <dbReference type="EMBL" id="SAM05132.1"/>
    </source>
</evidence>
<dbReference type="InterPro" id="IPR029055">
    <property type="entry name" value="Ntn_hydrolases_N"/>
</dbReference>
<dbReference type="CDD" id="cd01991">
    <property type="entry name" value="Asn_synthase_B_C"/>
    <property type="match status" value="1"/>
</dbReference>
<dbReference type="InterPro" id="IPR001962">
    <property type="entry name" value="Asn_synthase"/>
</dbReference>
<dbReference type="OMA" id="IEHSHQP"/>
<evidence type="ECO:0000313" key="11">
    <source>
        <dbReference type="Proteomes" id="UP000078561"/>
    </source>
</evidence>
<dbReference type="InterPro" id="IPR006426">
    <property type="entry name" value="Asn_synth_AEB"/>
</dbReference>
<evidence type="ECO:0000256" key="3">
    <source>
        <dbReference type="ARBA" id="ARBA00022840"/>
    </source>
</evidence>
<sequence length="670" mass="75278">MCGFTAYLQTGAICKDGNPVTPVLDLGGALDLINHRGPDARGIYISPNGRCGLGHARLSIIDLKGGQQPMSNMANTIHSVVNGELYDHERLTRELEAQGHQFKTKSDSELALHYYEDHDTDFVEHLRGEFAVAIWDEKRCRLVVARDRFGIKPVYYTTINGTFLAASEIKAFLALGWKPEWDVNSIINNGVATDSRTCFKGVYKLPAAHYMTISSSGSLCVKQYWDADYPNKHVEDSRSVNEMVQGVRERLVEAIRLRLRADVPIGIYLSGGLDSSSIAGVVTHLLRQTNPAAKVDAFTISFTDGKQFDEGDIAERTAEFCGANFHRVNVQPQDMVDHFVDTVWHVEQPVFNFRSVGKYILSKRCQATGIKVVLTGEGSDEHFLGYEFFQRDYVLEPDHSSPGGFGCPTEERCKASLKDLDDDPSLVGIPIDQVTEFPTASRWNNVIMQDYFGSLLDSPVEMYKKRAIIENGVPDSASAMLESISPIARSKARKEWHPAHASLYLESRTYLPNILLNLLGDRVEMAASLEARVPFLDHELCVYANSLPPSVKLRGDGKAFNEKWVLKEAMKPFITEEIYNRTKHPYIPPPAISTPDKKHPSLQLMDKYLTKEKVNRLGWARWSFVQEQRKLFMESSDRMAIKNLLTLISFVIMGELFGADHCFSHKFAPT</sequence>
<dbReference type="Gene3D" id="3.40.50.620">
    <property type="entry name" value="HUPs"/>
    <property type="match status" value="1"/>
</dbReference>
<keyword evidence="2 5" id="KW-0547">Nucleotide-binding</keyword>
<dbReference type="Proteomes" id="UP000078561">
    <property type="component" value="Unassembled WGS sequence"/>
</dbReference>
<dbReference type="PANTHER" id="PTHR43284">
    <property type="entry name" value="ASPARAGINE SYNTHETASE (GLUTAMINE-HYDROLYZING)"/>
    <property type="match status" value="1"/>
</dbReference>
<evidence type="ECO:0000256" key="5">
    <source>
        <dbReference type="PIRNR" id="PIRNR001589"/>
    </source>
</evidence>
<keyword evidence="3 5" id="KW-0067">ATP-binding</keyword>
<protein>
    <recommendedName>
        <fullName evidence="9">Glutamine amidotransferase type-2 domain-containing protein</fullName>
    </recommendedName>
</protein>
<accession>A0A163TID9</accession>
<comment type="similarity">
    <text evidence="1">Belongs to the asparagine synthetase family.</text>
</comment>
<name>A0A163TID9_ABSGL</name>
<gene>
    <name evidence="10" type="primary">ABSGL_10998.1 scaffold 12038</name>
</gene>
<dbReference type="PROSITE" id="PS51278">
    <property type="entry name" value="GATASE_TYPE_2"/>
    <property type="match status" value="1"/>
</dbReference>
<evidence type="ECO:0000256" key="4">
    <source>
        <dbReference type="ARBA" id="ARBA00022962"/>
    </source>
</evidence>
<dbReference type="InterPro" id="IPR051786">
    <property type="entry name" value="ASN_synthetase/amidase"/>
</dbReference>
<evidence type="ECO:0000256" key="2">
    <source>
        <dbReference type="ARBA" id="ARBA00022741"/>
    </source>
</evidence>
<dbReference type="GO" id="GO:0005829">
    <property type="term" value="C:cytosol"/>
    <property type="evidence" value="ECO:0007669"/>
    <property type="project" value="TreeGrafter"/>
</dbReference>
<dbReference type="AlphaFoldDB" id="A0A163TID9"/>
<evidence type="ECO:0000259" key="9">
    <source>
        <dbReference type="PROSITE" id="PS51278"/>
    </source>
</evidence>
<dbReference type="GO" id="GO:0004066">
    <property type="term" value="F:asparagine synthase (glutamine-hydrolyzing) activity"/>
    <property type="evidence" value="ECO:0007669"/>
    <property type="project" value="InterPro"/>
</dbReference>
<organism evidence="10">
    <name type="scientific">Absidia glauca</name>
    <name type="common">Pin mould</name>
    <dbReference type="NCBI Taxonomy" id="4829"/>
    <lineage>
        <taxon>Eukaryota</taxon>
        <taxon>Fungi</taxon>
        <taxon>Fungi incertae sedis</taxon>
        <taxon>Mucoromycota</taxon>
        <taxon>Mucoromycotina</taxon>
        <taxon>Mucoromycetes</taxon>
        <taxon>Mucorales</taxon>
        <taxon>Cunninghamellaceae</taxon>
        <taxon>Absidia</taxon>
    </lineage>
</organism>
<dbReference type="PANTHER" id="PTHR43284:SF1">
    <property type="entry name" value="ASPARAGINE SYNTHETASE"/>
    <property type="match status" value="1"/>
</dbReference>
<dbReference type="SUPFAM" id="SSF56235">
    <property type="entry name" value="N-terminal nucleophile aminohydrolases (Ntn hydrolases)"/>
    <property type="match status" value="1"/>
</dbReference>
<dbReference type="SUPFAM" id="SSF52402">
    <property type="entry name" value="Adenine nucleotide alpha hydrolases-like"/>
    <property type="match status" value="1"/>
</dbReference>
<evidence type="ECO:0000256" key="8">
    <source>
        <dbReference type="PIRSR" id="PIRSR001589-3"/>
    </source>
</evidence>
<keyword evidence="6" id="KW-0061">Asparagine biosynthesis</keyword>
<evidence type="ECO:0000256" key="6">
    <source>
        <dbReference type="PIRSR" id="PIRSR001589-1"/>
    </source>
</evidence>
<feature type="site" description="Important for beta-aspartyl-AMP intermediate formation" evidence="8">
    <location>
        <position position="377"/>
    </location>
</feature>
<dbReference type="Pfam" id="PF00733">
    <property type="entry name" value="Asn_synthase"/>
    <property type="match status" value="1"/>
</dbReference>
<dbReference type="CDD" id="cd00712">
    <property type="entry name" value="AsnB"/>
    <property type="match status" value="1"/>
</dbReference>
<dbReference type="InterPro" id="IPR017932">
    <property type="entry name" value="GATase_2_dom"/>
</dbReference>
<proteinExistence type="inferred from homology"/>
<dbReference type="InterPro" id="IPR033738">
    <property type="entry name" value="AsnB_N"/>
</dbReference>
<dbReference type="Gene3D" id="3.60.20.10">
    <property type="entry name" value="Glutamine Phosphoribosylpyrophosphate, subunit 1, domain 1"/>
    <property type="match status" value="1"/>
</dbReference>
<feature type="active site" description="For GATase activity" evidence="6">
    <location>
        <position position="2"/>
    </location>
</feature>
<dbReference type="STRING" id="4829.A0A163TID9"/>
<evidence type="ECO:0000256" key="7">
    <source>
        <dbReference type="PIRSR" id="PIRSR001589-2"/>
    </source>
</evidence>
<dbReference type="NCBIfam" id="TIGR01536">
    <property type="entry name" value="asn_synth_AEB"/>
    <property type="match status" value="1"/>
</dbReference>
<feature type="binding site" evidence="7">
    <location>
        <position position="107"/>
    </location>
    <ligand>
        <name>L-glutamine</name>
        <dbReference type="ChEBI" id="CHEBI:58359"/>
    </ligand>
</feature>
<keyword evidence="4 6" id="KW-0315">Glutamine amidotransferase</keyword>
<evidence type="ECO:0000256" key="1">
    <source>
        <dbReference type="ARBA" id="ARBA00005752"/>
    </source>
</evidence>
<dbReference type="Pfam" id="PF13537">
    <property type="entry name" value="GATase_7"/>
    <property type="match status" value="1"/>
</dbReference>
<keyword evidence="6" id="KW-0028">Amino-acid biosynthesis</keyword>
<dbReference type="GO" id="GO:0006529">
    <property type="term" value="P:asparagine biosynthetic process"/>
    <property type="evidence" value="ECO:0007669"/>
    <property type="project" value="UniProtKB-KW"/>
</dbReference>
<dbReference type="OrthoDB" id="409189at2759"/>
<dbReference type="InterPro" id="IPR014729">
    <property type="entry name" value="Rossmann-like_a/b/a_fold"/>
</dbReference>
<dbReference type="PIRSF" id="PIRSF001589">
    <property type="entry name" value="Asn_synthetase_glu-h"/>
    <property type="match status" value="1"/>
</dbReference>
<keyword evidence="11" id="KW-1185">Reference proteome</keyword>
<dbReference type="GO" id="GO:0005524">
    <property type="term" value="F:ATP binding"/>
    <property type="evidence" value="ECO:0007669"/>
    <property type="project" value="UniProtKB-KW"/>
</dbReference>
<feature type="domain" description="Glutamine amidotransferase type-2" evidence="9">
    <location>
        <begin position="2"/>
        <end position="216"/>
    </location>
</feature>
<dbReference type="EMBL" id="LT554419">
    <property type="protein sequence ID" value="SAM05132.1"/>
    <property type="molecule type" value="Genomic_DNA"/>
</dbReference>
<feature type="binding site" evidence="7">
    <location>
        <position position="300"/>
    </location>
    <ligand>
        <name>ATP</name>
        <dbReference type="ChEBI" id="CHEBI:30616"/>
    </ligand>
</feature>
<reference evidence="10" key="1">
    <citation type="submission" date="2016-04" db="EMBL/GenBank/DDBJ databases">
        <authorList>
            <person name="Evans L.H."/>
            <person name="Alamgir A."/>
            <person name="Owens N."/>
            <person name="Weber N.D."/>
            <person name="Virtaneva K."/>
            <person name="Barbian K."/>
            <person name="Babar A."/>
            <person name="Rosenke K."/>
        </authorList>
    </citation>
    <scope>NUCLEOTIDE SEQUENCE [LARGE SCALE GENOMIC DNA]</scope>
    <source>
        <strain evidence="10">CBS 101.48</strain>
    </source>
</reference>
<dbReference type="InParanoid" id="A0A163TID9"/>